<dbReference type="Pfam" id="PF04082">
    <property type="entry name" value="Fungal_trans"/>
    <property type="match status" value="1"/>
</dbReference>
<evidence type="ECO:0000256" key="3">
    <source>
        <dbReference type="ARBA" id="ARBA00023125"/>
    </source>
</evidence>
<dbReference type="CDD" id="cd12148">
    <property type="entry name" value="fungal_TF_MHR"/>
    <property type="match status" value="1"/>
</dbReference>
<dbReference type="PANTHER" id="PTHR46910">
    <property type="entry name" value="TRANSCRIPTION FACTOR PDR1"/>
    <property type="match status" value="1"/>
</dbReference>
<evidence type="ECO:0000313" key="9">
    <source>
        <dbReference type="Proteomes" id="UP000886523"/>
    </source>
</evidence>
<feature type="region of interest" description="Disordered" evidence="5">
    <location>
        <begin position="46"/>
        <end position="93"/>
    </location>
</feature>
<dbReference type="InterPro" id="IPR001138">
    <property type="entry name" value="Zn2Cys6_DnaBD"/>
</dbReference>
<gene>
    <name evidence="8" type="ORF">BS47DRAFT_1378679</name>
</gene>
<dbReference type="EMBL" id="MU128910">
    <property type="protein sequence ID" value="KAF9520914.1"/>
    <property type="molecule type" value="Genomic_DNA"/>
</dbReference>
<evidence type="ECO:0000259" key="7">
    <source>
        <dbReference type="Pfam" id="PF04082"/>
    </source>
</evidence>
<dbReference type="Pfam" id="PF00172">
    <property type="entry name" value="Zn_clus"/>
    <property type="match status" value="1"/>
</dbReference>
<name>A0A9P6E2A7_9AGAM</name>
<evidence type="ECO:0000256" key="1">
    <source>
        <dbReference type="ARBA" id="ARBA00004123"/>
    </source>
</evidence>
<protein>
    <recommendedName>
        <fullName evidence="10">Transcription factor domain-containing protein</fullName>
    </recommendedName>
</protein>
<dbReference type="PANTHER" id="PTHR46910:SF3">
    <property type="entry name" value="HALOTOLERANCE PROTEIN 9-RELATED"/>
    <property type="match status" value="1"/>
</dbReference>
<proteinExistence type="predicted"/>
<dbReference type="InterPro" id="IPR036864">
    <property type="entry name" value="Zn2-C6_fun-type_DNA-bd_sf"/>
</dbReference>
<dbReference type="GO" id="GO:0006351">
    <property type="term" value="P:DNA-templated transcription"/>
    <property type="evidence" value="ECO:0007669"/>
    <property type="project" value="InterPro"/>
</dbReference>
<dbReference type="InterPro" id="IPR007219">
    <property type="entry name" value="XnlR_reg_dom"/>
</dbReference>
<evidence type="ECO:0000256" key="5">
    <source>
        <dbReference type="SAM" id="MobiDB-lite"/>
    </source>
</evidence>
<dbReference type="AlphaFoldDB" id="A0A9P6E2A7"/>
<dbReference type="Gene3D" id="4.10.240.10">
    <property type="entry name" value="Zn(2)-C6 fungal-type DNA-binding domain"/>
    <property type="match status" value="1"/>
</dbReference>
<feature type="compositionally biased region" description="Polar residues" evidence="5">
    <location>
        <begin position="234"/>
        <end position="252"/>
    </location>
</feature>
<feature type="domain" description="Zn(2)-C6 fungal-type" evidence="6">
    <location>
        <begin position="129"/>
        <end position="154"/>
    </location>
</feature>
<dbReference type="GO" id="GO:0000981">
    <property type="term" value="F:DNA-binding transcription factor activity, RNA polymerase II-specific"/>
    <property type="evidence" value="ECO:0007669"/>
    <property type="project" value="InterPro"/>
</dbReference>
<dbReference type="GO" id="GO:0005634">
    <property type="term" value="C:nucleus"/>
    <property type="evidence" value="ECO:0007669"/>
    <property type="project" value="UniProtKB-SubCell"/>
</dbReference>
<evidence type="ECO:0000313" key="8">
    <source>
        <dbReference type="EMBL" id="KAF9520914.1"/>
    </source>
</evidence>
<keyword evidence="3" id="KW-0238">DNA-binding</keyword>
<evidence type="ECO:0000256" key="2">
    <source>
        <dbReference type="ARBA" id="ARBA00022723"/>
    </source>
</evidence>
<evidence type="ECO:0000256" key="4">
    <source>
        <dbReference type="ARBA" id="ARBA00023242"/>
    </source>
</evidence>
<keyword evidence="2" id="KW-0479">Metal-binding</keyword>
<dbReference type="Proteomes" id="UP000886523">
    <property type="component" value="Unassembled WGS sequence"/>
</dbReference>
<keyword evidence="4" id="KW-0539">Nucleus</keyword>
<reference evidence="8" key="1">
    <citation type="journal article" date="2020" name="Nat. Commun.">
        <title>Large-scale genome sequencing of mycorrhizal fungi provides insights into the early evolution of symbiotic traits.</title>
        <authorList>
            <person name="Miyauchi S."/>
            <person name="Kiss E."/>
            <person name="Kuo A."/>
            <person name="Drula E."/>
            <person name="Kohler A."/>
            <person name="Sanchez-Garcia M."/>
            <person name="Morin E."/>
            <person name="Andreopoulos B."/>
            <person name="Barry K.W."/>
            <person name="Bonito G."/>
            <person name="Buee M."/>
            <person name="Carver A."/>
            <person name="Chen C."/>
            <person name="Cichocki N."/>
            <person name="Clum A."/>
            <person name="Culley D."/>
            <person name="Crous P.W."/>
            <person name="Fauchery L."/>
            <person name="Girlanda M."/>
            <person name="Hayes R.D."/>
            <person name="Keri Z."/>
            <person name="LaButti K."/>
            <person name="Lipzen A."/>
            <person name="Lombard V."/>
            <person name="Magnuson J."/>
            <person name="Maillard F."/>
            <person name="Murat C."/>
            <person name="Nolan M."/>
            <person name="Ohm R.A."/>
            <person name="Pangilinan J."/>
            <person name="Pereira M.F."/>
            <person name="Perotto S."/>
            <person name="Peter M."/>
            <person name="Pfister S."/>
            <person name="Riley R."/>
            <person name="Sitrit Y."/>
            <person name="Stielow J.B."/>
            <person name="Szollosi G."/>
            <person name="Zifcakova L."/>
            <person name="Stursova M."/>
            <person name="Spatafora J.W."/>
            <person name="Tedersoo L."/>
            <person name="Vaario L.M."/>
            <person name="Yamada A."/>
            <person name="Yan M."/>
            <person name="Wang P."/>
            <person name="Xu J."/>
            <person name="Bruns T."/>
            <person name="Baldrian P."/>
            <person name="Vilgalys R."/>
            <person name="Dunand C."/>
            <person name="Henrissat B."/>
            <person name="Grigoriev I.V."/>
            <person name="Hibbett D."/>
            <person name="Nagy L.G."/>
            <person name="Martin F.M."/>
        </authorList>
    </citation>
    <scope>NUCLEOTIDE SEQUENCE</scope>
    <source>
        <strain evidence="8">UP504</strain>
    </source>
</reference>
<accession>A0A9P6E2A7</accession>
<dbReference type="GO" id="GO:0008270">
    <property type="term" value="F:zinc ion binding"/>
    <property type="evidence" value="ECO:0007669"/>
    <property type="project" value="InterPro"/>
</dbReference>
<dbReference type="CDD" id="cd00067">
    <property type="entry name" value="GAL4"/>
    <property type="match status" value="1"/>
</dbReference>
<comment type="subcellular location">
    <subcellularLocation>
        <location evidence="1">Nucleus</location>
    </subcellularLocation>
</comment>
<organism evidence="8 9">
    <name type="scientific">Hydnum rufescens UP504</name>
    <dbReference type="NCBI Taxonomy" id="1448309"/>
    <lineage>
        <taxon>Eukaryota</taxon>
        <taxon>Fungi</taxon>
        <taxon>Dikarya</taxon>
        <taxon>Basidiomycota</taxon>
        <taxon>Agaricomycotina</taxon>
        <taxon>Agaricomycetes</taxon>
        <taxon>Cantharellales</taxon>
        <taxon>Hydnaceae</taxon>
        <taxon>Hydnum</taxon>
    </lineage>
</organism>
<evidence type="ECO:0008006" key="10">
    <source>
        <dbReference type="Google" id="ProtNLM"/>
    </source>
</evidence>
<feature type="region of interest" description="Disordered" evidence="5">
    <location>
        <begin position="204"/>
        <end position="301"/>
    </location>
</feature>
<dbReference type="OrthoDB" id="4064873at2759"/>
<feature type="domain" description="Xylanolytic transcriptional activator regulatory" evidence="7">
    <location>
        <begin position="452"/>
        <end position="511"/>
    </location>
</feature>
<sequence>MGIFAYPHCYHSAPVLGVGYLVSKPPVAGSRPLLGSMVSQLAHATAPSAPMDLSPIPQRGSSHEVEESPVTATRTSTSHHERGRGQRMTMKTVQPSQRCGGCTKLVPDADRKKSCCSPWSIDIDKWFLQCDAKFPTCSACEANGIECVQEDKHRQTARPRWYLELVETQIRKCVALLSNFISTFELQRLDDYLSEFGIDHRLYHSPHESIHPPRPSPTLKDTGIGHEEKLGLKYSSQPVPEPSDNGSKNPSPLSEAHHSQDTNVQHLQGPLPKPPPTRDPENDSNVPGSVIPGPLPHDLSDRQGLIASFQVSRKLARSLEPVEPIQDDVLAGLAQDGHDTFREIDQDWIPAPLKRCERSLQKQPFFLPRNRDRVASVLKTYFDDLNPHRPVFIREEFIAMVDSLYDSLEDEKAAAISPNTRHAVPGKSELQTRFAPRVQNLWDWPHPETFYEYAISLKPDLPNSITTLQAFILLHWYLYIEQHGRGLWRVVGNLIRLAVDLGLHRNPNEEKLFSPKECQLQNFNLNIALGHIQAEVVNSLHRPGKLSGEQVVRRAIEVERSLEQWRLKAPRHYQELFVGHSHWGIDQRRKLLTSRVTPECGITLLKYGVLRMSVLRCMFNNNDVSTHLRYKTLHDAVIVAHNVLVIHAQLATYPEATFFVSPMPIYIASMIILLAVLSRVETLAWGLSKEDIQLSLKLYSLFRWRWPRHQDTGLNVLITRIAKKHYGYKFPMETGPCLPPILLDEMYWLTSEALRSKIPPSLENVWDLRVPARAPEPMQTGIGVETHEHRPHLPLAVSLEQQQDCFVAAQSPFTEYVIASMIDIDTSGGAEHGGQPQYNMDIVAELRELCGQPSIPHLQDAQQASSDAGLPSTTDPAAEEDPDPLLGWLSECQAALGTMSGHPLDSNSSERYDVLPPVQVNFGEVAQATQGDQDMMDMQQEGAEDYIYISELDLAGHQSLEPELEYMQPY</sequence>
<dbReference type="InterPro" id="IPR050987">
    <property type="entry name" value="AtrR-like"/>
</dbReference>
<keyword evidence="9" id="KW-1185">Reference proteome</keyword>
<comment type="caution">
    <text evidence="8">The sequence shown here is derived from an EMBL/GenBank/DDBJ whole genome shotgun (WGS) entry which is preliminary data.</text>
</comment>
<feature type="compositionally biased region" description="Polar residues" evidence="5">
    <location>
        <begin position="860"/>
        <end position="875"/>
    </location>
</feature>
<feature type="region of interest" description="Disordered" evidence="5">
    <location>
        <begin position="859"/>
        <end position="884"/>
    </location>
</feature>
<dbReference type="GO" id="GO:0003677">
    <property type="term" value="F:DNA binding"/>
    <property type="evidence" value="ECO:0007669"/>
    <property type="project" value="UniProtKB-KW"/>
</dbReference>
<evidence type="ECO:0000259" key="6">
    <source>
        <dbReference type="Pfam" id="PF00172"/>
    </source>
</evidence>